<evidence type="ECO:0000313" key="2">
    <source>
        <dbReference type="Proteomes" id="UP000076727"/>
    </source>
</evidence>
<protein>
    <submittedName>
        <fullName evidence="1">Uncharacterized protein</fullName>
    </submittedName>
</protein>
<accession>A0A165N460</accession>
<feature type="non-terminal residue" evidence="1">
    <location>
        <position position="1"/>
    </location>
</feature>
<dbReference type="AlphaFoldDB" id="A0A165N460"/>
<sequence length="139" mass="15628">RNSVLSLYGEALTKSGGDGATAETVLKRLTGSPESDDVGLRRLIIAKAFLSRVLRRREKLDEAKDREDWLVKWFRENPHLIPEGLLRHILIPGGETTSPILEALGGAAWLDDREQTQKTAHRLIKMCTLCQSREPMVKL</sequence>
<name>A0A165N460_9APHY</name>
<reference evidence="1 2" key="1">
    <citation type="journal article" date="2016" name="Mol. Biol. Evol.">
        <title>Comparative Genomics of Early-Diverging Mushroom-Forming Fungi Provides Insights into the Origins of Lignocellulose Decay Capabilities.</title>
        <authorList>
            <person name="Nagy L.G."/>
            <person name="Riley R."/>
            <person name="Tritt A."/>
            <person name="Adam C."/>
            <person name="Daum C."/>
            <person name="Floudas D."/>
            <person name="Sun H."/>
            <person name="Yadav J.S."/>
            <person name="Pangilinan J."/>
            <person name="Larsson K.H."/>
            <person name="Matsuura K."/>
            <person name="Barry K."/>
            <person name="Labutti K."/>
            <person name="Kuo R."/>
            <person name="Ohm R.A."/>
            <person name="Bhattacharya S.S."/>
            <person name="Shirouzu T."/>
            <person name="Yoshinaga Y."/>
            <person name="Martin F.M."/>
            <person name="Grigoriev I.V."/>
            <person name="Hibbett D.S."/>
        </authorList>
    </citation>
    <scope>NUCLEOTIDE SEQUENCE [LARGE SCALE GENOMIC DNA]</scope>
    <source>
        <strain evidence="1 2">L-15889</strain>
    </source>
</reference>
<dbReference type="STRING" id="1314783.A0A165N460"/>
<feature type="non-terminal residue" evidence="1">
    <location>
        <position position="139"/>
    </location>
</feature>
<dbReference type="Proteomes" id="UP000076727">
    <property type="component" value="Unassembled WGS sequence"/>
</dbReference>
<evidence type="ECO:0000313" key="1">
    <source>
        <dbReference type="EMBL" id="KZT66488.1"/>
    </source>
</evidence>
<keyword evidence="2" id="KW-1185">Reference proteome</keyword>
<proteinExistence type="predicted"/>
<gene>
    <name evidence="1" type="ORF">DAEQUDRAFT_651863</name>
</gene>
<organism evidence="1 2">
    <name type="scientific">Daedalea quercina L-15889</name>
    <dbReference type="NCBI Taxonomy" id="1314783"/>
    <lineage>
        <taxon>Eukaryota</taxon>
        <taxon>Fungi</taxon>
        <taxon>Dikarya</taxon>
        <taxon>Basidiomycota</taxon>
        <taxon>Agaricomycotina</taxon>
        <taxon>Agaricomycetes</taxon>
        <taxon>Polyporales</taxon>
        <taxon>Fomitopsis</taxon>
    </lineage>
</organism>
<dbReference type="EMBL" id="KV429088">
    <property type="protein sequence ID" value="KZT66488.1"/>
    <property type="molecule type" value="Genomic_DNA"/>
</dbReference>
<dbReference type="OrthoDB" id="2931494at2759"/>